<dbReference type="GO" id="GO:0006302">
    <property type="term" value="P:double-strand break repair"/>
    <property type="evidence" value="ECO:0007669"/>
    <property type="project" value="InterPro"/>
</dbReference>
<dbReference type="InterPro" id="IPR027417">
    <property type="entry name" value="P-loop_NTPase"/>
</dbReference>
<feature type="coiled-coil region" evidence="1">
    <location>
        <begin position="218"/>
        <end position="245"/>
    </location>
</feature>
<evidence type="ECO:0000259" key="2">
    <source>
        <dbReference type="Pfam" id="PF13476"/>
    </source>
</evidence>
<dbReference type="EMBL" id="QPKV01000012">
    <property type="protein sequence ID" value="RDC54618.1"/>
    <property type="molecule type" value="Genomic_DNA"/>
</dbReference>
<dbReference type="PANTHER" id="PTHR32114:SF2">
    <property type="entry name" value="ABC TRANSPORTER ABCH.3"/>
    <property type="match status" value="1"/>
</dbReference>
<dbReference type="Pfam" id="PF13476">
    <property type="entry name" value="AAA_23"/>
    <property type="match status" value="1"/>
</dbReference>
<keyword evidence="4" id="KW-1185">Reference proteome</keyword>
<dbReference type="GO" id="GO:0016887">
    <property type="term" value="F:ATP hydrolysis activity"/>
    <property type="evidence" value="ECO:0007669"/>
    <property type="project" value="InterPro"/>
</dbReference>
<dbReference type="SUPFAM" id="SSF52540">
    <property type="entry name" value="P-loop containing nucleoside triphosphate hydrolases"/>
    <property type="match status" value="1"/>
</dbReference>
<dbReference type="InterPro" id="IPR038729">
    <property type="entry name" value="Rad50/SbcC_AAA"/>
</dbReference>
<comment type="caution">
    <text evidence="3">The sequence shown here is derived from an EMBL/GenBank/DDBJ whole genome shotgun (WGS) entry which is preliminary data.</text>
</comment>
<reference evidence="3 4" key="1">
    <citation type="submission" date="2018-07" db="EMBL/GenBank/DDBJ databases">
        <title>Pedobacter sp. nov., isolated from soil.</title>
        <authorList>
            <person name="Zhou L.Y."/>
            <person name="Du Z.J."/>
        </authorList>
    </citation>
    <scope>NUCLEOTIDE SEQUENCE [LARGE SCALE GENOMIC DNA]</scope>
    <source>
        <strain evidence="3 4">JDX94</strain>
    </source>
</reference>
<sequence>MPRLIINKLIYHIQTDDGKKYGAEIPFRDGLNIIFGPNSVGKTSIVTGIVYGLGAEKGLGVFKSIQNPFKPEFYKEIDNKRVARSYLLLEISNGEDVVTIFRYIAGGDNTIAAIKSCPADQFYTNPESERLIVVGEGVFSENGFQTFLFSFLGLRQVELPTYDRKLSKLYFENILPLFFVEQRAGWSQIQARQVLRYNIKDIKKVAFEFLFGMDRFKIHISEIRLKELDLELKKIIEELSGKEENLFVISDGEKSEDVLIVNTDSIGKASISDYINYLDERYKVEANLVESAANPVTDFEDSKINLREKIKVANYQLRKANERLEKISLEINEYEKYLERIQLNKYKNKQLKKIKEAETEINITTCPVCEAKLLSTEDDECKLCHSDLRKKLSTPDQNLKFLEDEEATFKKVIEKRLLDRRKVFEQRNNLKDEISGLEKELDHQITTFAGSDFAILRQRILNADSLYKDLERFKRVSERWNGLTSLRQKIKTDQAALDKLKAEVDAYKQTADDQKTIDTIKTFLQENVKSLGLFKKNRELIAAIRLDASDNYTPYLDNYDIYNISSSSDNIRIILSYYLALLQTSIELKTKGKIIFPDILVLDEPKQQNLDNDSLIDCIKVMADLPVNSGQIILTTYSELPEDKLKLSEYIVYEMHSKTDYLLKPI</sequence>
<feature type="coiled-coil region" evidence="1">
    <location>
        <begin position="483"/>
        <end position="517"/>
    </location>
</feature>
<dbReference type="RefSeq" id="WP_056095160.1">
    <property type="nucleotide sequence ID" value="NZ_QPKV01000012.1"/>
</dbReference>
<feature type="coiled-coil region" evidence="1">
    <location>
        <begin position="420"/>
        <end position="447"/>
    </location>
</feature>
<protein>
    <recommendedName>
        <fullName evidence="2">Rad50/SbcC-type AAA domain-containing protein</fullName>
    </recommendedName>
</protein>
<evidence type="ECO:0000313" key="4">
    <source>
        <dbReference type="Proteomes" id="UP000253961"/>
    </source>
</evidence>
<feature type="coiled-coil region" evidence="1">
    <location>
        <begin position="303"/>
        <end position="344"/>
    </location>
</feature>
<dbReference type="Proteomes" id="UP000253961">
    <property type="component" value="Unassembled WGS sequence"/>
</dbReference>
<evidence type="ECO:0000256" key="1">
    <source>
        <dbReference type="SAM" id="Coils"/>
    </source>
</evidence>
<dbReference type="Gene3D" id="3.40.50.300">
    <property type="entry name" value="P-loop containing nucleotide triphosphate hydrolases"/>
    <property type="match status" value="2"/>
</dbReference>
<gene>
    <name evidence="3" type="ORF">DU508_20570</name>
</gene>
<organism evidence="3 4">
    <name type="scientific">Pedobacter chinensis</name>
    <dbReference type="NCBI Taxonomy" id="2282421"/>
    <lineage>
        <taxon>Bacteria</taxon>
        <taxon>Pseudomonadati</taxon>
        <taxon>Bacteroidota</taxon>
        <taxon>Sphingobacteriia</taxon>
        <taxon>Sphingobacteriales</taxon>
        <taxon>Sphingobacteriaceae</taxon>
        <taxon>Pedobacter</taxon>
    </lineage>
</organism>
<dbReference type="OrthoDB" id="853948at2"/>
<accession>A0A369PX00</accession>
<feature type="domain" description="Rad50/SbcC-type AAA" evidence="2">
    <location>
        <begin position="23"/>
        <end position="361"/>
    </location>
</feature>
<evidence type="ECO:0000313" key="3">
    <source>
        <dbReference type="EMBL" id="RDC54618.1"/>
    </source>
</evidence>
<proteinExistence type="predicted"/>
<name>A0A369PX00_9SPHI</name>
<dbReference type="AlphaFoldDB" id="A0A369PX00"/>
<dbReference type="PANTHER" id="PTHR32114">
    <property type="entry name" value="ABC TRANSPORTER ABCH.3"/>
    <property type="match status" value="1"/>
</dbReference>
<keyword evidence="1" id="KW-0175">Coiled coil</keyword>